<gene>
    <name evidence="9" type="ORF">ABID37_001600</name>
</gene>
<evidence type="ECO:0000313" key="10">
    <source>
        <dbReference type="Proteomes" id="UP001549076"/>
    </source>
</evidence>
<proteinExistence type="inferred from homology"/>
<feature type="domain" description="ABC transporter substrate-binding protein PnrA-like" evidence="8">
    <location>
        <begin position="51"/>
        <end position="317"/>
    </location>
</feature>
<keyword evidence="4 7" id="KW-0732">Signal</keyword>
<keyword evidence="6" id="KW-0449">Lipoprotein</keyword>
<comment type="caution">
    <text evidence="9">The sequence shown here is derived from an EMBL/GenBank/DDBJ whole genome shotgun (WGS) entry which is preliminary data.</text>
</comment>
<evidence type="ECO:0000256" key="6">
    <source>
        <dbReference type="ARBA" id="ARBA00023288"/>
    </source>
</evidence>
<feature type="chain" id="PRO_5045178448" evidence="7">
    <location>
        <begin position="33"/>
        <end position="336"/>
    </location>
</feature>
<dbReference type="PANTHER" id="PTHR34296">
    <property type="entry name" value="TRANSCRIPTIONAL ACTIVATOR PROTEIN MED"/>
    <property type="match status" value="1"/>
</dbReference>
<sequence length="336" mass="35898">MGTFLKNMGKRLWHIAAGLVLAGALAATPAAAQDKIKAAVIFGVSNPASVNGWDRGHYQGVRKLIDGYGWDVTIAENVPFPLIAGTAENYAKAGYQVVVFTSSGQYKAWDQVAPNYPDTIFAMLSTTSTLPESQNVVAYEPDFFAYGIINGLIAAQSTQSNKIAGVAGLPVKAVEDMFSGIIEGAKAANPDVEFLHAISGDWTNIPRAREVTALQIQRGADVVLGNAGVGTRGILDASQSRKAKFIGYATDWAEDAPDIVLTSVILGIDGWYDALAKDVVAGKVEPKIHTFGAETFKVMPLNDKLLSAEQIAKIEDSVRRYQAGETTVPVVPHKFK</sequence>
<evidence type="ECO:0000256" key="5">
    <source>
        <dbReference type="ARBA" id="ARBA00023136"/>
    </source>
</evidence>
<feature type="signal peptide" evidence="7">
    <location>
        <begin position="1"/>
        <end position="32"/>
    </location>
</feature>
<evidence type="ECO:0000256" key="2">
    <source>
        <dbReference type="ARBA" id="ARBA00008610"/>
    </source>
</evidence>
<evidence type="ECO:0000256" key="3">
    <source>
        <dbReference type="ARBA" id="ARBA00022475"/>
    </source>
</evidence>
<dbReference type="InterPro" id="IPR050957">
    <property type="entry name" value="BMP_lipoprotein"/>
</dbReference>
<dbReference type="PANTHER" id="PTHR34296:SF2">
    <property type="entry name" value="ABC TRANSPORTER GUANOSINE-BINDING PROTEIN NUPN"/>
    <property type="match status" value="1"/>
</dbReference>
<evidence type="ECO:0000259" key="8">
    <source>
        <dbReference type="Pfam" id="PF02608"/>
    </source>
</evidence>
<keyword evidence="5" id="KW-0472">Membrane</keyword>
<dbReference type="Pfam" id="PF02608">
    <property type="entry name" value="Bmp"/>
    <property type="match status" value="1"/>
</dbReference>
<dbReference type="Proteomes" id="UP001549076">
    <property type="component" value="Unassembled WGS sequence"/>
</dbReference>
<accession>A0ABV2N0R6</accession>
<dbReference type="Gene3D" id="3.40.50.2300">
    <property type="match status" value="2"/>
</dbReference>
<dbReference type="InterPro" id="IPR028082">
    <property type="entry name" value="Peripla_BP_I"/>
</dbReference>
<dbReference type="EMBL" id="JBEPML010000004">
    <property type="protein sequence ID" value="MET3791392.1"/>
    <property type="molecule type" value="Genomic_DNA"/>
</dbReference>
<evidence type="ECO:0000256" key="1">
    <source>
        <dbReference type="ARBA" id="ARBA00004193"/>
    </source>
</evidence>
<keyword evidence="3" id="KW-1003">Cell membrane</keyword>
<dbReference type="SUPFAM" id="SSF53822">
    <property type="entry name" value="Periplasmic binding protein-like I"/>
    <property type="match status" value="1"/>
</dbReference>
<organism evidence="9 10">
    <name type="scientific">Aquamicrobium terrae</name>
    <dbReference type="NCBI Taxonomy" id="1324945"/>
    <lineage>
        <taxon>Bacteria</taxon>
        <taxon>Pseudomonadati</taxon>
        <taxon>Pseudomonadota</taxon>
        <taxon>Alphaproteobacteria</taxon>
        <taxon>Hyphomicrobiales</taxon>
        <taxon>Phyllobacteriaceae</taxon>
        <taxon>Aquamicrobium</taxon>
    </lineage>
</organism>
<evidence type="ECO:0000313" key="9">
    <source>
        <dbReference type="EMBL" id="MET3791392.1"/>
    </source>
</evidence>
<dbReference type="InterPro" id="IPR003760">
    <property type="entry name" value="PnrA-like"/>
</dbReference>
<protein>
    <submittedName>
        <fullName evidence="9">Basic membrane protein A</fullName>
    </submittedName>
</protein>
<name>A0ABV2N0R6_9HYPH</name>
<comment type="similarity">
    <text evidence="2">Belongs to the BMP lipoprotein family.</text>
</comment>
<comment type="subcellular location">
    <subcellularLocation>
        <location evidence="1">Cell membrane</location>
        <topology evidence="1">Lipid-anchor</topology>
    </subcellularLocation>
</comment>
<dbReference type="CDD" id="cd06304">
    <property type="entry name" value="PBP1_BmpA_Med_PnrA-like"/>
    <property type="match status" value="1"/>
</dbReference>
<evidence type="ECO:0000256" key="7">
    <source>
        <dbReference type="SAM" id="SignalP"/>
    </source>
</evidence>
<dbReference type="RefSeq" id="WP_354193721.1">
    <property type="nucleotide sequence ID" value="NZ_JBEPML010000004.1"/>
</dbReference>
<evidence type="ECO:0000256" key="4">
    <source>
        <dbReference type="ARBA" id="ARBA00022729"/>
    </source>
</evidence>
<keyword evidence="10" id="KW-1185">Reference proteome</keyword>
<reference evidence="9 10" key="1">
    <citation type="submission" date="2024-06" db="EMBL/GenBank/DDBJ databases">
        <title>Genomic Encyclopedia of Type Strains, Phase IV (KMG-IV): sequencing the most valuable type-strain genomes for metagenomic binning, comparative biology and taxonomic classification.</title>
        <authorList>
            <person name="Goeker M."/>
        </authorList>
    </citation>
    <scope>NUCLEOTIDE SEQUENCE [LARGE SCALE GENOMIC DNA]</scope>
    <source>
        <strain evidence="9 10">DSM 27865</strain>
    </source>
</reference>